<proteinExistence type="predicted"/>
<protein>
    <submittedName>
        <fullName evidence="1">Uncharacterized protein</fullName>
    </submittedName>
</protein>
<gene>
    <name evidence="1" type="ORF">METZ01_LOCUS324249</name>
</gene>
<accession>A0A382PFK7</accession>
<reference evidence="1" key="1">
    <citation type="submission" date="2018-05" db="EMBL/GenBank/DDBJ databases">
        <authorList>
            <person name="Lanie J.A."/>
            <person name="Ng W.-L."/>
            <person name="Kazmierczak K.M."/>
            <person name="Andrzejewski T.M."/>
            <person name="Davidsen T.M."/>
            <person name="Wayne K.J."/>
            <person name="Tettelin H."/>
            <person name="Glass J.I."/>
            <person name="Rusch D."/>
            <person name="Podicherti R."/>
            <person name="Tsui H.-C.T."/>
            <person name="Winkler M.E."/>
        </authorList>
    </citation>
    <scope>NUCLEOTIDE SEQUENCE</scope>
</reference>
<feature type="non-terminal residue" evidence="1">
    <location>
        <position position="87"/>
    </location>
</feature>
<organism evidence="1">
    <name type="scientific">marine metagenome</name>
    <dbReference type="NCBI Taxonomy" id="408172"/>
    <lineage>
        <taxon>unclassified sequences</taxon>
        <taxon>metagenomes</taxon>
        <taxon>ecological metagenomes</taxon>
    </lineage>
</organism>
<dbReference type="EMBL" id="UINC01106613">
    <property type="protein sequence ID" value="SVC71395.1"/>
    <property type="molecule type" value="Genomic_DNA"/>
</dbReference>
<name>A0A382PFK7_9ZZZZ</name>
<sequence>MARLGEVAARLEAELAGVATEARHTQALHDEFRTAAFAAWSAEVERLTTEFGERFSSAFEGIHELQGLSTTLQGRVDAVLADLERTG</sequence>
<dbReference type="AlphaFoldDB" id="A0A382PFK7"/>
<evidence type="ECO:0000313" key="1">
    <source>
        <dbReference type="EMBL" id="SVC71395.1"/>
    </source>
</evidence>